<comment type="similarity">
    <text evidence="2">Belongs to the MipA/OmpV family.</text>
</comment>
<evidence type="ECO:0000256" key="4">
    <source>
        <dbReference type="ARBA" id="ARBA00023136"/>
    </source>
</evidence>
<reference evidence="8" key="1">
    <citation type="submission" date="2015-02" db="EMBL/GenBank/DDBJ databases">
        <authorList>
            <person name="Chooi Y.-H."/>
        </authorList>
    </citation>
    <scope>NUCLEOTIDE SEQUENCE [LARGE SCALE GENOMIC DNA]</scope>
    <source>
        <strain evidence="8">strain Y</strain>
    </source>
</reference>
<sequence length="276" mass="29135">MVKTSSICFGALALSLAVSLPAATPAVAQDGYDAPSGMSVGLGGVVAIKPKYEGSDEYDVYGFPIIFPQFGGGNGFADRIKIRGADDVRLRVFETGGFEVGPLAGYAFGRDEDDGDLLRGLGDVDDGIVLGAYAGYRFGVVLLDVSYHHIVSGDDTGYQIRFGGEIEQRVASNAIVTARVGATFADDNYMDTYFGISAAQSASSVAGLSAYDASSGIKDVHFELGTRIDLTDRWQLRAGARYGRLLGDAADSPIVETENQFSGMIGAAYRFDFGGY</sequence>
<dbReference type="RefSeq" id="WP_052743929.1">
    <property type="nucleotide sequence ID" value="NZ_LN829118.1"/>
</dbReference>
<organism evidence="7 8">
    <name type="scientific">Candidatus Filomicrobium marinum</name>
    <dbReference type="NCBI Taxonomy" id="1608628"/>
    <lineage>
        <taxon>Bacteria</taxon>
        <taxon>Pseudomonadati</taxon>
        <taxon>Pseudomonadota</taxon>
        <taxon>Alphaproteobacteria</taxon>
        <taxon>Hyphomicrobiales</taxon>
        <taxon>Hyphomicrobiaceae</taxon>
        <taxon>Filomicrobium</taxon>
    </lineage>
</organism>
<evidence type="ECO:0000256" key="3">
    <source>
        <dbReference type="ARBA" id="ARBA00022729"/>
    </source>
</evidence>
<name>A0A0D6JHH9_9HYPH</name>
<dbReference type="KEGG" id="fil:BN1229_v1_3045"/>
<dbReference type="InterPro" id="IPR011250">
    <property type="entry name" value="OMP/PagP_B-barrel"/>
</dbReference>
<evidence type="ECO:0000256" key="2">
    <source>
        <dbReference type="ARBA" id="ARBA00005722"/>
    </source>
</evidence>
<proteinExistence type="inferred from homology"/>
<dbReference type="Proteomes" id="UP000033187">
    <property type="component" value="Chromosome 1"/>
</dbReference>
<keyword evidence="3 6" id="KW-0732">Signal</keyword>
<dbReference type="InterPro" id="IPR010583">
    <property type="entry name" value="MipA"/>
</dbReference>
<evidence type="ECO:0000256" key="5">
    <source>
        <dbReference type="ARBA" id="ARBA00023237"/>
    </source>
</evidence>
<dbReference type="EMBL" id="LN829119">
    <property type="protein sequence ID" value="CPR21032.1"/>
    <property type="molecule type" value="Genomic_DNA"/>
</dbReference>
<dbReference type="PANTHER" id="PTHR38776">
    <property type="entry name" value="MLTA-INTERACTING PROTEIN-RELATED"/>
    <property type="match status" value="1"/>
</dbReference>
<dbReference type="SUPFAM" id="SSF56925">
    <property type="entry name" value="OMPA-like"/>
    <property type="match status" value="1"/>
</dbReference>
<dbReference type="KEGG" id="fiy:BN1229_v1_2872"/>
<keyword evidence="4" id="KW-0472">Membrane</keyword>
<gene>
    <name evidence="7" type="ORF">YBN1229_v1_2872</name>
</gene>
<dbReference type="AlphaFoldDB" id="A0A0D6JHH9"/>
<dbReference type="GO" id="GO:0009279">
    <property type="term" value="C:cell outer membrane"/>
    <property type="evidence" value="ECO:0007669"/>
    <property type="project" value="UniProtKB-SubCell"/>
</dbReference>
<dbReference type="Pfam" id="PF06629">
    <property type="entry name" value="MipA"/>
    <property type="match status" value="1"/>
</dbReference>
<dbReference type="PANTHER" id="PTHR38776:SF1">
    <property type="entry name" value="MLTA-INTERACTING PROTEIN-RELATED"/>
    <property type="match status" value="1"/>
</dbReference>
<evidence type="ECO:0000313" key="8">
    <source>
        <dbReference type="Proteomes" id="UP000033187"/>
    </source>
</evidence>
<keyword evidence="5" id="KW-0998">Cell outer membrane</keyword>
<evidence type="ECO:0000256" key="6">
    <source>
        <dbReference type="SAM" id="SignalP"/>
    </source>
</evidence>
<feature type="signal peptide" evidence="6">
    <location>
        <begin position="1"/>
        <end position="28"/>
    </location>
</feature>
<protein>
    <submittedName>
        <fullName evidence="7">MipA family protein</fullName>
    </submittedName>
</protein>
<dbReference type="OrthoDB" id="5462484at2"/>
<feature type="chain" id="PRO_5002306226" evidence="6">
    <location>
        <begin position="29"/>
        <end position="276"/>
    </location>
</feature>
<comment type="subcellular location">
    <subcellularLocation>
        <location evidence="1">Cell outer membrane</location>
    </subcellularLocation>
</comment>
<evidence type="ECO:0000256" key="1">
    <source>
        <dbReference type="ARBA" id="ARBA00004442"/>
    </source>
</evidence>
<accession>A0A0D6JHH9</accession>
<evidence type="ECO:0000313" key="7">
    <source>
        <dbReference type="EMBL" id="CPR21032.1"/>
    </source>
</evidence>
<keyword evidence="8" id="KW-1185">Reference proteome</keyword>